<evidence type="ECO:0000256" key="3">
    <source>
        <dbReference type="ARBA" id="ARBA00022989"/>
    </source>
</evidence>
<dbReference type="RefSeq" id="WP_344746274.1">
    <property type="nucleotide sequence ID" value="NZ_BAAAWW010000090.1"/>
</dbReference>
<reference evidence="7 8" key="1">
    <citation type="submission" date="2024-09" db="EMBL/GenBank/DDBJ databases">
        <authorList>
            <person name="Sun Q."/>
            <person name="Mori K."/>
        </authorList>
    </citation>
    <scope>NUCLEOTIDE SEQUENCE [LARGE SCALE GENOMIC DNA]</scope>
    <source>
        <strain evidence="7 8">JCM 3028</strain>
    </source>
</reference>
<evidence type="ECO:0000313" key="7">
    <source>
        <dbReference type="EMBL" id="MFB9677133.1"/>
    </source>
</evidence>
<evidence type="ECO:0000256" key="4">
    <source>
        <dbReference type="ARBA" id="ARBA00023136"/>
    </source>
</evidence>
<dbReference type="PANTHER" id="PTHR43376:SF1">
    <property type="entry name" value="OLIGOPEPTIDE TRANSPORT SYSTEM PERMEASE PROTEIN"/>
    <property type="match status" value="1"/>
</dbReference>
<dbReference type="PROSITE" id="PS50928">
    <property type="entry name" value="ABC_TM1"/>
    <property type="match status" value="1"/>
</dbReference>
<evidence type="ECO:0000256" key="2">
    <source>
        <dbReference type="ARBA" id="ARBA00022692"/>
    </source>
</evidence>
<dbReference type="EMBL" id="JBHMBS010000007">
    <property type="protein sequence ID" value="MFB9677133.1"/>
    <property type="molecule type" value="Genomic_DNA"/>
</dbReference>
<keyword evidence="3 5" id="KW-1133">Transmembrane helix</keyword>
<feature type="transmembrane region" description="Helical" evidence="5">
    <location>
        <begin position="97"/>
        <end position="119"/>
    </location>
</feature>
<feature type="transmembrane region" description="Helical" evidence="5">
    <location>
        <begin position="246"/>
        <end position="272"/>
    </location>
</feature>
<feature type="domain" description="ABC transmembrane type-1" evidence="6">
    <location>
        <begin position="102"/>
        <end position="311"/>
    </location>
</feature>
<keyword evidence="5" id="KW-0813">Transport</keyword>
<feature type="transmembrane region" description="Helical" evidence="5">
    <location>
        <begin position="9"/>
        <end position="26"/>
    </location>
</feature>
<keyword evidence="2 5" id="KW-0812">Transmembrane</keyword>
<feature type="transmembrane region" description="Helical" evidence="5">
    <location>
        <begin position="140"/>
        <end position="169"/>
    </location>
</feature>
<dbReference type="Gene3D" id="1.10.3720.10">
    <property type="entry name" value="MetI-like"/>
    <property type="match status" value="1"/>
</dbReference>
<evidence type="ECO:0000256" key="1">
    <source>
        <dbReference type="ARBA" id="ARBA00004141"/>
    </source>
</evidence>
<dbReference type="SUPFAM" id="SSF161098">
    <property type="entry name" value="MetI-like"/>
    <property type="match status" value="1"/>
</dbReference>
<comment type="subcellular location">
    <subcellularLocation>
        <location evidence="5">Cell membrane</location>
        <topology evidence="5">Multi-pass membrane protein</topology>
    </subcellularLocation>
    <subcellularLocation>
        <location evidence="1">Membrane</location>
        <topology evidence="1">Multi-pass membrane protein</topology>
    </subcellularLocation>
</comment>
<dbReference type="Pfam" id="PF00528">
    <property type="entry name" value="BPD_transp_1"/>
    <property type="match status" value="1"/>
</dbReference>
<feature type="transmembrane region" description="Helical" evidence="5">
    <location>
        <begin position="189"/>
        <end position="210"/>
    </location>
</feature>
<sequence length="331" mass="37087">MRRYFGRKLLVYGLTFLVAVTINWMIPRFMPGDPVQSMLARANVSQPAAVEAMRVHYTNLFGLDLPLWRQYVNFWAALFRGDLGTSIWLFPTPVTDVIVRAVPYTLALLVPSILLSWWAGNRFGAFAARRRWLDNTALPIGYVLTATPYMWLAILLAWGLGVVAGVFPVSGGYSFSMRPNWSWEFLGDLALHWFLPFVSLFLVAFGGWAIGMRNMIIYELEADYSTYLSSLGASRRLIRRYAFRNAILPQITGLALQLGVLVAGALVTEIVFSYPGLGHLILKAIQNQDFFLLQGAFLFIVVGVLIANFIIDIVYVLVDPRTRTGMGGETA</sequence>
<evidence type="ECO:0000256" key="5">
    <source>
        <dbReference type="RuleBase" id="RU363032"/>
    </source>
</evidence>
<dbReference type="InterPro" id="IPR000515">
    <property type="entry name" value="MetI-like"/>
</dbReference>
<protein>
    <submittedName>
        <fullName evidence="7">ABC transporter permease</fullName>
    </submittedName>
</protein>
<proteinExistence type="inferred from homology"/>
<dbReference type="CDD" id="cd06261">
    <property type="entry name" value="TM_PBP2"/>
    <property type="match status" value="1"/>
</dbReference>
<dbReference type="PANTHER" id="PTHR43376">
    <property type="entry name" value="OLIGOPEPTIDE TRANSPORT SYSTEM PERMEASE PROTEIN"/>
    <property type="match status" value="1"/>
</dbReference>
<dbReference type="InterPro" id="IPR035906">
    <property type="entry name" value="MetI-like_sf"/>
</dbReference>
<keyword evidence="4 5" id="KW-0472">Membrane</keyword>
<evidence type="ECO:0000313" key="8">
    <source>
        <dbReference type="Proteomes" id="UP001589610"/>
    </source>
</evidence>
<gene>
    <name evidence="7" type="ORF">ACFFRH_16780</name>
</gene>
<comment type="caution">
    <text evidence="7">The sequence shown here is derived from an EMBL/GenBank/DDBJ whole genome shotgun (WGS) entry which is preliminary data.</text>
</comment>
<dbReference type="Proteomes" id="UP001589610">
    <property type="component" value="Unassembled WGS sequence"/>
</dbReference>
<evidence type="ECO:0000259" key="6">
    <source>
        <dbReference type="PROSITE" id="PS50928"/>
    </source>
</evidence>
<feature type="transmembrane region" description="Helical" evidence="5">
    <location>
        <begin position="292"/>
        <end position="318"/>
    </location>
</feature>
<name>A0ABV5THJ6_9ACTN</name>
<accession>A0ABV5THJ6</accession>
<keyword evidence="8" id="KW-1185">Reference proteome</keyword>
<organism evidence="7 8">
    <name type="scientific">Streptosporangium vulgare</name>
    <dbReference type="NCBI Taxonomy" id="46190"/>
    <lineage>
        <taxon>Bacteria</taxon>
        <taxon>Bacillati</taxon>
        <taxon>Actinomycetota</taxon>
        <taxon>Actinomycetes</taxon>
        <taxon>Streptosporangiales</taxon>
        <taxon>Streptosporangiaceae</taxon>
        <taxon>Streptosporangium</taxon>
    </lineage>
</organism>
<comment type="similarity">
    <text evidence="5">Belongs to the binding-protein-dependent transport system permease family.</text>
</comment>